<reference evidence="3" key="1">
    <citation type="submission" date="2020-10" db="EMBL/GenBank/DDBJ databases">
        <authorList>
            <person name="Castelo-Branco R."/>
            <person name="Eusebio N."/>
            <person name="Adriana R."/>
            <person name="Vieira A."/>
            <person name="Brugerolle De Fraissinette N."/>
            <person name="Rezende De Castro R."/>
            <person name="Schneider M.P."/>
            <person name="Vasconcelos V."/>
            <person name="Leao P.N."/>
        </authorList>
    </citation>
    <scope>NUCLEOTIDE SEQUENCE</scope>
    <source>
        <strain evidence="3">LEGE 11479</strain>
    </source>
</reference>
<dbReference type="InterPro" id="IPR029063">
    <property type="entry name" value="SAM-dependent_MTases_sf"/>
</dbReference>
<evidence type="ECO:0000313" key="4">
    <source>
        <dbReference type="Proteomes" id="UP000615026"/>
    </source>
</evidence>
<comment type="caution">
    <text evidence="3">The sequence shown here is derived from an EMBL/GenBank/DDBJ whole genome shotgun (WGS) entry which is preliminary data.</text>
</comment>
<feature type="domain" description="Methyltransferase" evidence="2">
    <location>
        <begin position="48"/>
        <end position="146"/>
    </location>
</feature>
<dbReference type="SUPFAM" id="SSF53335">
    <property type="entry name" value="S-adenosyl-L-methionine-dependent methyltransferases"/>
    <property type="match status" value="1"/>
</dbReference>
<name>A0A928X084_LEPEC</name>
<dbReference type="PANTHER" id="PTHR43861">
    <property type="entry name" value="TRANS-ACONITATE 2-METHYLTRANSFERASE-RELATED"/>
    <property type="match status" value="1"/>
</dbReference>
<dbReference type="AlphaFoldDB" id="A0A928X084"/>
<gene>
    <name evidence="3" type="ORF">IQ260_05375</name>
</gene>
<dbReference type="InterPro" id="IPR041698">
    <property type="entry name" value="Methyltransf_25"/>
</dbReference>
<dbReference type="GO" id="GO:0008168">
    <property type="term" value="F:methyltransferase activity"/>
    <property type="evidence" value="ECO:0007669"/>
    <property type="project" value="UniProtKB-KW"/>
</dbReference>
<dbReference type="EMBL" id="JADEXP010000027">
    <property type="protein sequence ID" value="MBE9066077.1"/>
    <property type="molecule type" value="Genomic_DNA"/>
</dbReference>
<evidence type="ECO:0000256" key="1">
    <source>
        <dbReference type="ARBA" id="ARBA00022679"/>
    </source>
</evidence>
<evidence type="ECO:0000259" key="2">
    <source>
        <dbReference type="Pfam" id="PF13649"/>
    </source>
</evidence>
<dbReference type="Pfam" id="PF13649">
    <property type="entry name" value="Methyltransf_25"/>
    <property type="match status" value="1"/>
</dbReference>
<protein>
    <submittedName>
        <fullName evidence="3">Class I SAM-dependent methyltransferase</fullName>
    </submittedName>
</protein>
<keyword evidence="3" id="KW-0489">Methyltransferase</keyword>
<dbReference type="Gene3D" id="3.40.50.150">
    <property type="entry name" value="Vaccinia Virus protein VP39"/>
    <property type="match status" value="1"/>
</dbReference>
<dbReference type="Proteomes" id="UP000615026">
    <property type="component" value="Unassembled WGS sequence"/>
</dbReference>
<accession>A0A928X084</accession>
<organism evidence="3 4">
    <name type="scientific">Leptolyngbya cf. ectocarpi LEGE 11479</name>
    <dbReference type="NCBI Taxonomy" id="1828722"/>
    <lineage>
        <taxon>Bacteria</taxon>
        <taxon>Bacillati</taxon>
        <taxon>Cyanobacteriota</taxon>
        <taxon>Cyanophyceae</taxon>
        <taxon>Leptolyngbyales</taxon>
        <taxon>Leptolyngbyaceae</taxon>
        <taxon>Leptolyngbya group</taxon>
        <taxon>Leptolyngbya</taxon>
    </lineage>
</organism>
<keyword evidence="1" id="KW-0808">Transferase</keyword>
<dbReference type="GO" id="GO:0032259">
    <property type="term" value="P:methylation"/>
    <property type="evidence" value="ECO:0007669"/>
    <property type="project" value="UniProtKB-KW"/>
</dbReference>
<dbReference type="CDD" id="cd02440">
    <property type="entry name" value="AdoMet_MTases"/>
    <property type="match status" value="1"/>
</dbReference>
<evidence type="ECO:0000313" key="3">
    <source>
        <dbReference type="EMBL" id="MBE9066077.1"/>
    </source>
</evidence>
<keyword evidence="4" id="KW-1185">Reference proteome</keyword>
<proteinExistence type="predicted"/>
<dbReference type="RefSeq" id="WP_193991560.1">
    <property type="nucleotide sequence ID" value="NZ_JADEXP010000027.1"/>
</dbReference>
<sequence length="235" mass="25941">MQRDKVKATFNNMAESYDAQWANLGAINDSLHLLMGGVLSSLQADANILCVGAGTGAEIIYLAQRFPTWHFTAVEPSTSMLNVCRKRLRSLDLERRCSFHSGYLETLSSSNLFDAATSLLVSQFILEEESRLNFFKSIANYLKPGGILVSSDLSADLSSSSYQSLLQTWLEMMKEGGISPESLDGMRDAYGKSVAVIPEYDIARLIQGAGFEEPNHFYQVGLIHAWYCCKSACHG</sequence>